<keyword evidence="2" id="KW-1185">Reference proteome</keyword>
<gene>
    <name evidence="1" type="ORF">VP01_9320g2</name>
</gene>
<dbReference type="OrthoDB" id="2504878at2759"/>
<dbReference type="VEuPathDB" id="FungiDB:VP01_9320g2"/>
<accession>A0A0L6U7E9</accession>
<organism evidence="1 2">
    <name type="scientific">Puccinia sorghi</name>
    <dbReference type="NCBI Taxonomy" id="27349"/>
    <lineage>
        <taxon>Eukaryota</taxon>
        <taxon>Fungi</taxon>
        <taxon>Dikarya</taxon>
        <taxon>Basidiomycota</taxon>
        <taxon>Pucciniomycotina</taxon>
        <taxon>Pucciniomycetes</taxon>
        <taxon>Pucciniales</taxon>
        <taxon>Pucciniaceae</taxon>
        <taxon>Puccinia</taxon>
    </lineage>
</organism>
<protein>
    <submittedName>
        <fullName evidence="1">Uncharacterized protein</fullName>
    </submittedName>
</protein>
<dbReference type="AlphaFoldDB" id="A0A0L6U7E9"/>
<name>A0A0L6U7E9_9BASI</name>
<reference evidence="1 2" key="1">
    <citation type="submission" date="2015-08" db="EMBL/GenBank/DDBJ databases">
        <title>Next Generation Sequencing and Analysis of the Genome of Puccinia sorghi L Schw, the Causal Agent of Maize Common Rust.</title>
        <authorList>
            <person name="Rochi L."/>
            <person name="Burguener G."/>
            <person name="Darino M."/>
            <person name="Turjanski A."/>
            <person name="Kreff E."/>
            <person name="Dieguez M.J."/>
            <person name="Sacco F."/>
        </authorList>
    </citation>
    <scope>NUCLEOTIDE SEQUENCE [LARGE SCALE GENOMIC DNA]</scope>
    <source>
        <strain evidence="1 2">RO10H11247</strain>
    </source>
</reference>
<evidence type="ECO:0000313" key="1">
    <source>
        <dbReference type="EMBL" id="KNZ44277.1"/>
    </source>
</evidence>
<dbReference type="Proteomes" id="UP000037035">
    <property type="component" value="Unassembled WGS sequence"/>
</dbReference>
<proteinExistence type="predicted"/>
<dbReference type="EMBL" id="LAVV01014961">
    <property type="protein sequence ID" value="KNZ44277.1"/>
    <property type="molecule type" value="Genomic_DNA"/>
</dbReference>
<dbReference type="CDD" id="cd09272">
    <property type="entry name" value="RNase_HI_RT_Ty1"/>
    <property type="match status" value="1"/>
</dbReference>
<evidence type="ECO:0000313" key="2">
    <source>
        <dbReference type="Proteomes" id="UP000037035"/>
    </source>
</evidence>
<comment type="caution">
    <text evidence="1">The sequence shown here is derived from an EMBL/GenBank/DDBJ whole genome shotgun (WGS) entry which is preliminary data.</text>
</comment>
<sequence>MSRESSIGKKLSRSGSISELNALSDGVQENQWIQFLAEELWNETLLPSTFHIDNRGLDEKIKNFGTNSKTKHLDIKMKWLQDLKERIEITVKLIPSEDMIADSLTKASNSESLERLKARCFLVHFSPD</sequence>